<keyword evidence="1" id="KW-0812">Transmembrane</keyword>
<name>A0A916VY92_9HYPH</name>
<evidence type="ECO:0000313" key="2">
    <source>
        <dbReference type="EMBL" id="GGA52921.1"/>
    </source>
</evidence>
<sequence>MQNKRIFAIAAMILLAVLLMLGAGLDAAQFGAVMLVAALIVAVLMYIITRRRKRRSTRMDPEDRKPPKL</sequence>
<evidence type="ECO:0000256" key="1">
    <source>
        <dbReference type="SAM" id="Phobius"/>
    </source>
</evidence>
<organism evidence="2 3">
    <name type="scientific">Pelagibacterium lentulum</name>
    <dbReference type="NCBI Taxonomy" id="2029865"/>
    <lineage>
        <taxon>Bacteria</taxon>
        <taxon>Pseudomonadati</taxon>
        <taxon>Pseudomonadota</taxon>
        <taxon>Alphaproteobacteria</taxon>
        <taxon>Hyphomicrobiales</taxon>
        <taxon>Devosiaceae</taxon>
        <taxon>Pelagibacterium</taxon>
    </lineage>
</organism>
<dbReference type="AlphaFoldDB" id="A0A916VY92"/>
<comment type="caution">
    <text evidence="2">The sequence shown here is derived from an EMBL/GenBank/DDBJ whole genome shotgun (WGS) entry which is preliminary data.</text>
</comment>
<keyword evidence="1" id="KW-1133">Transmembrane helix</keyword>
<accession>A0A916VY92</accession>
<evidence type="ECO:0000313" key="3">
    <source>
        <dbReference type="Proteomes" id="UP000596977"/>
    </source>
</evidence>
<dbReference type="RefSeq" id="WP_127071020.1">
    <property type="nucleotide sequence ID" value="NZ_BMKB01000003.1"/>
</dbReference>
<dbReference type="EMBL" id="BMKB01000003">
    <property type="protein sequence ID" value="GGA52921.1"/>
    <property type="molecule type" value="Genomic_DNA"/>
</dbReference>
<protein>
    <submittedName>
        <fullName evidence="2">Uncharacterized protein</fullName>
    </submittedName>
</protein>
<gene>
    <name evidence="2" type="ORF">GCM10011499_23800</name>
</gene>
<feature type="transmembrane region" description="Helical" evidence="1">
    <location>
        <begin position="31"/>
        <end position="49"/>
    </location>
</feature>
<feature type="transmembrane region" description="Helical" evidence="1">
    <location>
        <begin position="7"/>
        <end position="25"/>
    </location>
</feature>
<dbReference type="Proteomes" id="UP000596977">
    <property type="component" value="Unassembled WGS sequence"/>
</dbReference>
<keyword evidence="3" id="KW-1185">Reference proteome</keyword>
<reference evidence="2 3" key="1">
    <citation type="journal article" date="2014" name="Int. J. Syst. Evol. Microbiol.">
        <title>Complete genome sequence of Corynebacterium casei LMG S-19264T (=DSM 44701T), isolated from a smear-ripened cheese.</title>
        <authorList>
            <consortium name="US DOE Joint Genome Institute (JGI-PGF)"/>
            <person name="Walter F."/>
            <person name="Albersmeier A."/>
            <person name="Kalinowski J."/>
            <person name="Ruckert C."/>
        </authorList>
    </citation>
    <scope>NUCLEOTIDE SEQUENCE [LARGE SCALE GENOMIC DNA]</scope>
    <source>
        <strain evidence="2 3">CGMCC 1.15896</strain>
    </source>
</reference>
<proteinExistence type="predicted"/>
<keyword evidence="1" id="KW-0472">Membrane</keyword>